<gene>
    <name evidence="3" type="ORF">Tb10.v4.0217</name>
</gene>
<evidence type="ECO:0000256" key="2">
    <source>
        <dbReference type="SAM" id="SignalP"/>
    </source>
</evidence>
<feature type="compositionally biased region" description="Basic and acidic residues" evidence="1">
    <location>
        <begin position="164"/>
        <end position="190"/>
    </location>
</feature>
<reference evidence="3" key="1">
    <citation type="submission" date="2005-06" db="EMBL/GenBank/DDBJ databases">
        <authorList>
            <person name="Lennard N."/>
            <person name="Barron A."/>
            <person name="Clark L."/>
            <person name="Corton C."/>
            <person name="Harris B."/>
            <person name="Line A."/>
            <person name="Berriman M."/>
            <person name="Hertz-Fowler C."/>
            <person name="Renauld H."/>
            <person name="Bohme U."/>
            <person name="Arrowsmith C."/>
            <person name="Cronin C."/>
            <person name="Davies R."/>
            <person name="Doggett J."/>
            <person name="Fraser A."/>
            <person name="Johnson D."/>
            <person name="Larke N."/>
            <person name="Leech V."/>
            <person name="Lord A."/>
            <person name="MacLeod A."/>
            <person name="Norbertczak H."/>
            <person name="Ormand D."/>
            <person name="Quail M."/>
            <person name="Rabbinowitsch E."/>
            <person name="Rajandream M."/>
            <person name="Reitter C."/>
            <person name="Sharp S."/>
            <person name="Woodward J."/>
            <person name="Hall N."/>
            <person name="Melville S.and.Barrell.B."/>
        </authorList>
    </citation>
    <scope>NUCLEOTIDE SEQUENCE</scope>
    <source>
        <strain evidence="3">927/4 GUTat10.1</strain>
    </source>
</reference>
<feature type="compositionally biased region" description="Basic and acidic residues" evidence="1">
    <location>
        <begin position="198"/>
        <end position="221"/>
    </location>
</feature>
<name>Q4FKJ7_TRYB2</name>
<feature type="compositionally biased region" description="Basic and acidic residues" evidence="1">
    <location>
        <begin position="140"/>
        <end position="154"/>
    </location>
</feature>
<keyword evidence="2" id="KW-0732">Signal</keyword>
<organism evidence="3">
    <name type="scientific">Trypanosoma brucei brucei (strain 927/4 GUTat10.1)</name>
    <dbReference type="NCBI Taxonomy" id="185431"/>
    <lineage>
        <taxon>Eukaryota</taxon>
        <taxon>Discoba</taxon>
        <taxon>Euglenozoa</taxon>
        <taxon>Kinetoplastea</taxon>
        <taxon>Metakinetoplastina</taxon>
        <taxon>Trypanosomatida</taxon>
        <taxon>Trypanosomatidae</taxon>
        <taxon>Trypanosoma</taxon>
    </lineage>
</organism>
<feature type="signal peptide" evidence="2">
    <location>
        <begin position="1"/>
        <end position="21"/>
    </location>
</feature>
<evidence type="ECO:0008006" key="4">
    <source>
        <dbReference type="Google" id="ProtNLM"/>
    </source>
</evidence>
<protein>
    <recommendedName>
        <fullName evidence="4">Expression site-associated gene 9 (ESAG9) protein</fullName>
    </recommendedName>
</protein>
<evidence type="ECO:0000313" key="3">
    <source>
        <dbReference type="EMBL" id="CAJ16928.1"/>
    </source>
</evidence>
<evidence type="ECO:0000256" key="1">
    <source>
        <dbReference type="SAM" id="MobiDB-lite"/>
    </source>
</evidence>
<dbReference type="EMBL" id="CT009752">
    <property type="protein sequence ID" value="CAJ16928.1"/>
    <property type="molecule type" value="Genomic_DNA"/>
</dbReference>
<feature type="region of interest" description="Disordered" evidence="1">
    <location>
        <begin position="43"/>
        <end position="233"/>
    </location>
</feature>
<proteinExistence type="predicted"/>
<dbReference type="VEuPathDB" id="TriTrypDB:Tb10.v4.0217"/>
<dbReference type="AlphaFoldDB" id="Q4FKJ7"/>
<feature type="compositionally biased region" description="Basic and acidic residues" evidence="1">
    <location>
        <begin position="69"/>
        <end position="85"/>
    </location>
</feature>
<sequence>MLHVAVTLLLTISTSIPIATGASAAISVVTYQVDTCNHYGAYPAGTPGCPPRTAGDPVKRVKPPAKSSESSHRAMEGSNREDGASRGEQQPPTDADRRAAEEGTAPANDPLQDEKQGSGSPDRASAKAGDTVPSTDAPETVEKALAEVGYDRRAGKTLQGVASEGEKKAEDARKENSPEQVTYHKDRHVTEPQLWSRASEREHKTRGEKTVSERPADKVEVETSGWQVPGKGVGYVPSAVRDGVLEHEVSRPSEMVPSDGGEDSFSEQINPKRDNVDHKGQAMVLSAILIFMSC</sequence>
<feature type="chain" id="PRO_5004238317" description="Expression site-associated gene 9 (ESAG9) protein" evidence="2">
    <location>
        <begin position="22"/>
        <end position="294"/>
    </location>
</feature>
<accession>Q4FKJ7</accession>
<feature type="region of interest" description="Disordered" evidence="1">
    <location>
        <begin position="247"/>
        <end position="275"/>
    </location>
</feature>